<sequence>MRRFPQGNIGGLLFGCALNALARLACAEVMVVVPEHSDQYASLAHSIIQAAPGSAGQLRLYADLPASLDDYELVVTIGTEATHAVNLDERFRYIPVLNGFIPRSEYRSGPLRSAVFSDINPAIHIKLIKQLYPERDPRIGVFVDSETNYLFGRVSPDKIGGFSLVQKELNETENPAQLIARFVEDNNLDAFIVIPSSIIYDPHSLKAMLYSLYQLKVPAIAYTPRLVEGGVGCVVAAYFDKELVLSEMVNRIHSFYETGELSTTTSIPTKAKVVVNSKLAEAFQLDLRNLMKYGEIHEQ</sequence>
<protein>
    <recommendedName>
        <fullName evidence="4">ABC transporter substrate-binding protein</fullName>
    </recommendedName>
</protein>
<dbReference type="AlphaFoldDB" id="A0AA37W698"/>
<dbReference type="Proteomes" id="UP001161389">
    <property type="component" value="Unassembled WGS sequence"/>
</dbReference>
<feature type="chain" id="PRO_5041285333" description="ABC transporter substrate-binding protein" evidence="1">
    <location>
        <begin position="28"/>
        <end position="299"/>
    </location>
</feature>
<feature type="signal peptide" evidence="1">
    <location>
        <begin position="1"/>
        <end position="27"/>
    </location>
</feature>
<reference evidence="2" key="2">
    <citation type="submission" date="2023-01" db="EMBL/GenBank/DDBJ databases">
        <title>Draft genome sequence of Litoribrevibacter albus strain NBRC 110071.</title>
        <authorList>
            <person name="Sun Q."/>
            <person name="Mori K."/>
        </authorList>
    </citation>
    <scope>NUCLEOTIDE SEQUENCE</scope>
    <source>
        <strain evidence="2">NBRC 110071</strain>
    </source>
</reference>
<evidence type="ECO:0008006" key="4">
    <source>
        <dbReference type="Google" id="ProtNLM"/>
    </source>
</evidence>
<reference evidence="2" key="1">
    <citation type="journal article" date="2014" name="Int. J. Syst. Evol. Microbiol.">
        <title>Complete genome sequence of Corynebacterium casei LMG S-19264T (=DSM 44701T), isolated from a smear-ripened cheese.</title>
        <authorList>
            <consortium name="US DOE Joint Genome Institute (JGI-PGF)"/>
            <person name="Walter F."/>
            <person name="Albersmeier A."/>
            <person name="Kalinowski J."/>
            <person name="Ruckert C."/>
        </authorList>
    </citation>
    <scope>NUCLEOTIDE SEQUENCE</scope>
    <source>
        <strain evidence="2">NBRC 110071</strain>
    </source>
</reference>
<evidence type="ECO:0000256" key="1">
    <source>
        <dbReference type="SAM" id="SignalP"/>
    </source>
</evidence>
<dbReference type="RefSeq" id="WP_284381010.1">
    <property type="nucleotide sequence ID" value="NZ_BSNM01000013.1"/>
</dbReference>
<evidence type="ECO:0000313" key="3">
    <source>
        <dbReference type="Proteomes" id="UP001161389"/>
    </source>
</evidence>
<dbReference type="PROSITE" id="PS51257">
    <property type="entry name" value="PROKAR_LIPOPROTEIN"/>
    <property type="match status" value="1"/>
</dbReference>
<keyword evidence="1" id="KW-0732">Signal</keyword>
<keyword evidence="3" id="KW-1185">Reference proteome</keyword>
<comment type="caution">
    <text evidence="2">The sequence shown here is derived from an EMBL/GenBank/DDBJ whole genome shotgun (WGS) entry which is preliminary data.</text>
</comment>
<organism evidence="2 3">
    <name type="scientific">Litoribrevibacter albus</name>
    <dbReference type="NCBI Taxonomy" id="1473156"/>
    <lineage>
        <taxon>Bacteria</taxon>
        <taxon>Pseudomonadati</taxon>
        <taxon>Pseudomonadota</taxon>
        <taxon>Gammaproteobacteria</taxon>
        <taxon>Oceanospirillales</taxon>
        <taxon>Oceanospirillaceae</taxon>
        <taxon>Litoribrevibacter</taxon>
    </lineage>
</organism>
<dbReference type="EMBL" id="BSNM01000013">
    <property type="protein sequence ID" value="GLQ31390.1"/>
    <property type="molecule type" value="Genomic_DNA"/>
</dbReference>
<name>A0AA37W698_9GAMM</name>
<proteinExistence type="predicted"/>
<gene>
    <name evidence="2" type="ORF">GCM10007876_18690</name>
</gene>
<dbReference type="Gene3D" id="3.40.50.2300">
    <property type="match status" value="1"/>
</dbReference>
<accession>A0AA37W698</accession>
<evidence type="ECO:0000313" key="2">
    <source>
        <dbReference type="EMBL" id="GLQ31390.1"/>
    </source>
</evidence>